<accession>A0A147IXM1</accession>
<proteinExistence type="predicted"/>
<dbReference type="AlphaFoldDB" id="A0A147IXM1"/>
<reference evidence="1 2" key="1">
    <citation type="journal article" date="2016" name="Front. Microbiol.">
        <title>Genomic Resource of Rice Seed Associated Bacteria.</title>
        <authorList>
            <person name="Midha S."/>
            <person name="Bansal K."/>
            <person name="Sharma S."/>
            <person name="Kumar N."/>
            <person name="Patil P.P."/>
            <person name="Chaudhry V."/>
            <person name="Patil P.B."/>
        </authorList>
    </citation>
    <scope>NUCLEOTIDE SEQUENCE [LARGE SCALE GENOMIC DNA]</scope>
    <source>
        <strain evidence="1 2">NS355</strain>
    </source>
</reference>
<name>A0A147IXM1_9SPHN</name>
<dbReference type="EMBL" id="LDTF01000015">
    <property type="protein sequence ID" value="KTW00271.1"/>
    <property type="molecule type" value="Genomic_DNA"/>
</dbReference>
<dbReference type="RefSeq" id="WP_058744605.1">
    <property type="nucleotide sequence ID" value="NZ_LDTF01000015.1"/>
</dbReference>
<comment type="caution">
    <text evidence="1">The sequence shown here is derived from an EMBL/GenBank/DDBJ whole genome shotgun (WGS) entry which is preliminary data.</text>
</comment>
<dbReference type="OrthoDB" id="7596195at2"/>
<evidence type="ECO:0000313" key="2">
    <source>
        <dbReference type="Proteomes" id="UP000073923"/>
    </source>
</evidence>
<sequence length="89" mass="9789">METTRGPSAFEEHHYSVQAVAIASALAEGECAHIYRAQTREWLDHLETISHPPSCDIENGLLFAEFLTKLCRVGAGLETDFGREALKGS</sequence>
<gene>
    <name evidence="1" type="ORF">NS355_04545</name>
</gene>
<organism evidence="1 2">
    <name type="scientific">Sphingomonas yabuuchiae</name>
    <dbReference type="NCBI Taxonomy" id="172044"/>
    <lineage>
        <taxon>Bacteria</taxon>
        <taxon>Pseudomonadati</taxon>
        <taxon>Pseudomonadota</taxon>
        <taxon>Alphaproteobacteria</taxon>
        <taxon>Sphingomonadales</taxon>
        <taxon>Sphingomonadaceae</taxon>
        <taxon>Sphingomonas</taxon>
    </lineage>
</organism>
<protein>
    <submittedName>
        <fullName evidence="1">Uncharacterized protein</fullName>
    </submittedName>
</protein>
<dbReference type="Proteomes" id="UP000073923">
    <property type="component" value="Unassembled WGS sequence"/>
</dbReference>
<evidence type="ECO:0000313" key="1">
    <source>
        <dbReference type="EMBL" id="KTW00271.1"/>
    </source>
</evidence>
<dbReference type="PATRIC" id="fig|172044.3.peg.563"/>